<evidence type="ECO:0000313" key="3">
    <source>
        <dbReference type="Proteomes" id="UP001223390"/>
    </source>
</evidence>
<dbReference type="EMBL" id="JASITI010000017">
    <property type="protein sequence ID" value="MDK9497165.1"/>
    <property type="molecule type" value="Genomic_DNA"/>
</dbReference>
<accession>A0ABT7GU69</accession>
<dbReference type="RefSeq" id="WP_285343032.1">
    <property type="nucleotide sequence ID" value="NZ_JASITI010000017.1"/>
</dbReference>
<proteinExistence type="predicted"/>
<dbReference type="Proteomes" id="UP001223390">
    <property type="component" value="Unassembled WGS sequence"/>
</dbReference>
<keyword evidence="3" id="KW-1185">Reference proteome</keyword>
<feature type="region of interest" description="Disordered" evidence="1">
    <location>
        <begin position="1"/>
        <end position="21"/>
    </location>
</feature>
<protein>
    <submittedName>
        <fullName evidence="2">Uncharacterized protein</fullName>
    </submittedName>
</protein>
<gene>
    <name evidence="2" type="ORF">QEZ40_001819</name>
</gene>
<evidence type="ECO:0000256" key="1">
    <source>
        <dbReference type="SAM" id="MobiDB-lite"/>
    </source>
</evidence>
<comment type="caution">
    <text evidence="2">The sequence shown here is derived from an EMBL/GenBank/DDBJ whole genome shotgun (WGS) entry which is preliminary data.</text>
</comment>
<reference evidence="2 3" key="1">
    <citation type="submission" date="2023-05" db="EMBL/GenBank/DDBJ databases">
        <title>Sequencing and Assembly of Streptomyces sp. NP73.</title>
        <authorList>
            <person name="Konwar A.N."/>
            <person name="Saikia K."/>
            <person name="Thakur D."/>
        </authorList>
    </citation>
    <scope>NUCLEOTIDE SEQUENCE [LARGE SCALE GENOMIC DNA]</scope>
    <source>
        <strain evidence="2 3">NP73</strain>
    </source>
</reference>
<feature type="compositionally biased region" description="Pro residues" evidence="1">
    <location>
        <begin position="1"/>
        <end position="10"/>
    </location>
</feature>
<evidence type="ECO:0000313" key="2">
    <source>
        <dbReference type="EMBL" id="MDK9497165.1"/>
    </source>
</evidence>
<name>A0ABT7GU69_9ACTN</name>
<organism evidence="2 3">
    <name type="scientific">Streptomyces katrae</name>
    <dbReference type="NCBI Taxonomy" id="68223"/>
    <lineage>
        <taxon>Bacteria</taxon>
        <taxon>Bacillati</taxon>
        <taxon>Actinomycetota</taxon>
        <taxon>Actinomycetes</taxon>
        <taxon>Kitasatosporales</taxon>
        <taxon>Streptomycetaceae</taxon>
        <taxon>Streptomyces</taxon>
    </lineage>
</organism>
<sequence>MPATPPPATPEPSDEGHGDDDCERVRSVLALAGFDTSSRAGEGLRVWSAPEGVMVGWVAREVLRPTVQVHAHEDDLSRFTSLTGLHKALRTALAVILREAGLDVAAHGEHLLAVLPAAPPGQDPASVRPGGPP</sequence>